<feature type="compositionally biased region" description="Polar residues" evidence="4">
    <location>
        <begin position="345"/>
        <end position="354"/>
    </location>
</feature>
<keyword evidence="1" id="KW-0479">Metal-binding</keyword>
<dbReference type="Pfam" id="PF20826">
    <property type="entry name" value="PHD_5"/>
    <property type="match status" value="1"/>
</dbReference>
<feature type="compositionally biased region" description="Low complexity" evidence="4">
    <location>
        <begin position="51"/>
        <end position="62"/>
    </location>
</feature>
<feature type="compositionally biased region" description="Low complexity" evidence="4">
    <location>
        <begin position="227"/>
        <end position="238"/>
    </location>
</feature>
<dbReference type="PANTHER" id="PTHR47793:SF1">
    <property type="entry name" value="HISTONE DEACETYLASE COMPLEX SUBUNIT CTI6"/>
    <property type="match status" value="1"/>
</dbReference>
<dbReference type="InterPro" id="IPR011011">
    <property type="entry name" value="Znf_FYVE_PHD"/>
</dbReference>
<dbReference type="PROSITE" id="PS01359">
    <property type="entry name" value="ZF_PHD_1"/>
    <property type="match status" value="1"/>
</dbReference>
<accession>F8PUX4</accession>
<dbReference type="InParanoid" id="F8PUX4"/>
<dbReference type="InterPro" id="IPR013083">
    <property type="entry name" value="Znf_RING/FYVE/PHD"/>
</dbReference>
<gene>
    <name evidence="6" type="ORF">SERLA73DRAFT_159916</name>
</gene>
<dbReference type="OMA" id="RPRYMNP"/>
<evidence type="ECO:0000256" key="1">
    <source>
        <dbReference type="ARBA" id="ARBA00022723"/>
    </source>
</evidence>
<feature type="region of interest" description="Disordered" evidence="4">
    <location>
        <begin position="1"/>
        <end position="140"/>
    </location>
</feature>
<feature type="compositionally biased region" description="Polar residues" evidence="4">
    <location>
        <begin position="81"/>
        <end position="96"/>
    </location>
</feature>
<proteinExistence type="predicted"/>
<feature type="compositionally biased region" description="Low complexity" evidence="4">
    <location>
        <begin position="270"/>
        <end position="281"/>
    </location>
</feature>
<feature type="region of interest" description="Disordered" evidence="4">
    <location>
        <begin position="270"/>
        <end position="441"/>
    </location>
</feature>
<name>F8PUX4_SERL3</name>
<evidence type="ECO:0000256" key="3">
    <source>
        <dbReference type="ARBA" id="ARBA00022833"/>
    </source>
</evidence>
<feature type="compositionally biased region" description="Low complexity" evidence="4">
    <location>
        <begin position="22"/>
        <end position="35"/>
    </location>
</feature>
<sequence length="642" mass="69695">MAHTAAMGPPLSPRETRRSGRRSAPSASASTSKSPDSPPSEPPPRSKENGSRPSLSSSNSSGRTKRLKQEELDDTVEDSYKATQTSTVAPPHGNTNGRAKRKGKEKEKPTSLPDLVIEPIPHKSSASVVDGSVGQPDEEDQGITRCVCGLNEEDADGGEFMVQCETCNCWQHGLCMGYQNEDQLQNDDYYCETCRPDLHQDLLKKLSKKVRHSSTTSHNASAVVVPRLSRSHSPSHLLKPAKRRNTMNSRDAAFDESLKELIEATAAEAAAVPDVESPVAEGMANGHPGLQEEQDAGLIGRKKRKRTDDDALPKKRTRSASSASDHPPPPNPITEDMSAKPNPGPSVSSKSNNARNRRGGRKTATTNQEVVLSVEGEEVPGPSKRPQNSRSKIAPTPKRAPPSHASLVSGGTGHDLGTTGRRNHSSGANGSNTSTSAENSRAYRNSHAYAVSQQPLFTSWNLPDYLAHLEPMLPTGVPRPLEVRGSGIGAGGRESMERTMERGVKVKWPSKRMSVGDMNKRVRALVEWVGREQASALDRDRRREALEKAFMQGTRADQSRGSTGSISRGANDVYEVEGVDSPAVERISVDLHEIAIGDGGYGHKPRSSTMKMMEELMEELILFQERFGPGAKSKERERRLIS</sequence>
<feature type="compositionally biased region" description="Low complexity" evidence="4">
    <location>
        <begin position="425"/>
        <end position="437"/>
    </location>
</feature>
<keyword evidence="7" id="KW-1185">Reference proteome</keyword>
<protein>
    <recommendedName>
        <fullName evidence="5">Zinc finger PHD-type domain-containing protein</fullName>
    </recommendedName>
</protein>
<evidence type="ECO:0000313" key="7">
    <source>
        <dbReference type="Proteomes" id="UP000008063"/>
    </source>
</evidence>
<evidence type="ECO:0000256" key="4">
    <source>
        <dbReference type="SAM" id="MobiDB-lite"/>
    </source>
</evidence>
<keyword evidence="3" id="KW-0862">Zinc</keyword>
<evidence type="ECO:0000256" key="2">
    <source>
        <dbReference type="ARBA" id="ARBA00022771"/>
    </source>
</evidence>
<dbReference type="HOGENOM" id="CLU_029203_0_0_1"/>
<dbReference type="eggNOG" id="KOG1844">
    <property type="taxonomic scope" value="Eukaryota"/>
</dbReference>
<dbReference type="EMBL" id="GL945479">
    <property type="protein sequence ID" value="EGN99738.1"/>
    <property type="molecule type" value="Genomic_DNA"/>
</dbReference>
<dbReference type="SMART" id="SM00249">
    <property type="entry name" value="PHD"/>
    <property type="match status" value="1"/>
</dbReference>
<dbReference type="InterPro" id="IPR001965">
    <property type="entry name" value="Znf_PHD"/>
</dbReference>
<keyword evidence="2" id="KW-0863">Zinc-finger</keyword>
<evidence type="ECO:0000259" key="5">
    <source>
        <dbReference type="SMART" id="SM00249"/>
    </source>
</evidence>
<feature type="region of interest" description="Disordered" evidence="4">
    <location>
        <begin position="227"/>
        <end position="249"/>
    </location>
</feature>
<dbReference type="Proteomes" id="UP000008063">
    <property type="component" value="Unassembled WGS sequence"/>
</dbReference>
<reference evidence="7" key="1">
    <citation type="journal article" date="2011" name="Science">
        <title>The plant cell wall-decomposing machinery underlies the functional diversity of forest fungi.</title>
        <authorList>
            <person name="Eastwood D.C."/>
            <person name="Floudas D."/>
            <person name="Binder M."/>
            <person name="Majcherczyk A."/>
            <person name="Schneider P."/>
            <person name="Aerts A."/>
            <person name="Asiegbu F.O."/>
            <person name="Baker S.E."/>
            <person name="Barry K."/>
            <person name="Bendiksby M."/>
            <person name="Blumentritt M."/>
            <person name="Coutinho P.M."/>
            <person name="Cullen D."/>
            <person name="de Vries R.P."/>
            <person name="Gathman A."/>
            <person name="Goodell B."/>
            <person name="Henrissat B."/>
            <person name="Ihrmark K."/>
            <person name="Kauserud H."/>
            <person name="Kohler A."/>
            <person name="LaButti K."/>
            <person name="Lapidus A."/>
            <person name="Lavin J.L."/>
            <person name="Lee Y.-H."/>
            <person name="Lindquist E."/>
            <person name="Lilly W."/>
            <person name="Lucas S."/>
            <person name="Morin E."/>
            <person name="Murat C."/>
            <person name="Oguiza J.A."/>
            <person name="Park J."/>
            <person name="Pisabarro A.G."/>
            <person name="Riley R."/>
            <person name="Rosling A."/>
            <person name="Salamov A."/>
            <person name="Schmidt O."/>
            <person name="Schmutz J."/>
            <person name="Skrede I."/>
            <person name="Stenlid J."/>
            <person name="Wiebenga A."/>
            <person name="Xie X."/>
            <person name="Kuees U."/>
            <person name="Hibbett D.S."/>
            <person name="Hoffmeister D."/>
            <person name="Hoegberg N."/>
            <person name="Martin F."/>
            <person name="Grigoriev I.V."/>
            <person name="Watkinson S.C."/>
        </authorList>
    </citation>
    <scope>NUCLEOTIDE SEQUENCE [LARGE SCALE GENOMIC DNA]</scope>
    <source>
        <strain evidence="7">strain S7.3</strain>
    </source>
</reference>
<evidence type="ECO:0000313" key="6">
    <source>
        <dbReference type="EMBL" id="EGN99738.1"/>
    </source>
</evidence>
<dbReference type="Gene3D" id="3.30.40.10">
    <property type="entry name" value="Zinc/RING finger domain, C3HC4 (zinc finger)"/>
    <property type="match status" value="1"/>
</dbReference>
<dbReference type="InterPro" id="IPR019786">
    <property type="entry name" value="Zinc_finger_PHD-type_CS"/>
</dbReference>
<dbReference type="STRING" id="936435.F8PUX4"/>
<dbReference type="InterPro" id="IPR053051">
    <property type="entry name" value="HDAC_complex_subunit"/>
</dbReference>
<dbReference type="SUPFAM" id="SSF57903">
    <property type="entry name" value="FYVE/PHD zinc finger"/>
    <property type="match status" value="1"/>
</dbReference>
<dbReference type="OrthoDB" id="79252at2759"/>
<dbReference type="GO" id="GO:0008270">
    <property type="term" value="F:zinc ion binding"/>
    <property type="evidence" value="ECO:0007669"/>
    <property type="project" value="UniProtKB-KW"/>
</dbReference>
<feature type="domain" description="Zinc finger PHD-type" evidence="5">
    <location>
        <begin position="145"/>
        <end position="195"/>
    </location>
</feature>
<organism evidence="7">
    <name type="scientific">Serpula lacrymans var. lacrymans (strain S7.3)</name>
    <name type="common">Dry rot fungus</name>
    <dbReference type="NCBI Taxonomy" id="936435"/>
    <lineage>
        <taxon>Eukaryota</taxon>
        <taxon>Fungi</taxon>
        <taxon>Dikarya</taxon>
        <taxon>Basidiomycota</taxon>
        <taxon>Agaricomycotina</taxon>
        <taxon>Agaricomycetes</taxon>
        <taxon>Agaricomycetidae</taxon>
        <taxon>Boletales</taxon>
        <taxon>Coniophorineae</taxon>
        <taxon>Serpulaceae</taxon>
        <taxon>Serpula</taxon>
    </lineage>
</organism>
<dbReference type="AlphaFoldDB" id="F8PUX4"/>
<dbReference type="PANTHER" id="PTHR47793">
    <property type="entry name" value="HISTONE DEACETYLASE COMPLEX SUBUNIT CTI6"/>
    <property type="match status" value="1"/>
</dbReference>